<feature type="domain" description="Prion-inhibition and propagation HeLo" evidence="1">
    <location>
        <begin position="8"/>
        <end position="173"/>
    </location>
</feature>
<sequence>MSGLEVPGLVIGAVSVAMAFKAAIDTTLFIESFFDDAREGCGYLALCYHIEKTRLQLWGELCRINDGSQSKESTLRDKPDYLKALIVRILGEIRKLNEEANGLIFKYNIDMATLPALDLDDNLGPNCALPVALSKKFSKPKSRIRWTIKGKAEFQEVVTKLRKLVSDLHELNVHSGDLQLPQRALPPQVLAPVTDSRLLQILSNPQNHVDRTLTASARAKSLYQRLDRGSAGSVTIITDKELEFRAGSSATGVLFHPSGQMLPVWVEWNLFDSGPGSSRYVALVKSLGYLLERVSQPELCLPPCYGVYDDLRYETEHGLKRLGFVFGLPQSGPSVQLQYEANLQLHPPTSLNTLIKEGKSAQIPLLGDRFRLAYRLVHAFSLFHAAGWLHKGIHSGNIIFLQPANSVGITVLQPFITGFQYSRPQDAVSLSRGPLEDSALDQYYHPDAHLGFSKRRDLYGLGVVLCEVGRWALVADTVPDRMRKKLISREAWREYMLNYVVKDLGWRMGKLYQEAVKTLLESSLPSDDAGDALFAQQFLERVIQPLSTCSA</sequence>
<accession>A0A5N6J1C4</accession>
<dbReference type="PANTHER" id="PTHR37542">
    <property type="entry name" value="HELO DOMAIN-CONTAINING PROTEIN-RELATED"/>
    <property type="match status" value="1"/>
</dbReference>
<evidence type="ECO:0000313" key="3">
    <source>
        <dbReference type="Proteomes" id="UP000326289"/>
    </source>
</evidence>
<dbReference type="InterPro" id="IPR038305">
    <property type="entry name" value="HeLo_sf"/>
</dbReference>
<dbReference type="PANTHER" id="PTHR37542:SF3">
    <property type="entry name" value="PRION-INHIBITION AND PROPAGATION HELO DOMAIN-CONTAINING PROTEIN"/>
    <property type="match status" value="1"/>
</dbReference>
<evidence type="ECO:0000313" key="2">
    <source>
        <dbReference type="EMBL" id="KAB8272147.1"/>
    </source>
</evidence>
<gene>
    <name evidence="2" type="ORF">BDV30DRAFT_212446</name>
</gene>
<dbReference type="InterPro" id="IPR011009">
    <property type="entry name" value="Kinase-like_dom_sf"/>
</dbReference>
<keyword evidence="3" id="KW-1185">Reference proteome</keyword>
<keyword evidence="2" id="KW-0640">Prion</keyword>
<dbReference type="EMBL" id="ML732808">
    <property type="protein sequence ID" value="KAB8272147.1"/>
    <property type="molecule type" value="Genomic_DNA"/>
</dbReference>
<protein>
    <submittedName>
        <fullName evidence="2">Prion-inhibition and propagation-domain-containing protein</fullName>
    </submittedName>
</protein>
<dbReference type="AlphaFoldDB" id="A0A5N6J1C4"/>
<reference evidence="2 3" key="1">
    <citation type="submission" date="2019-04" db="EMBL/GenBank/DDBJ databases">
        <title>Fungal friends and foes A comparative genomics study of 23 Aspergillus species from section Flavi.</title>
        <authorList>
            <consortium name="DOE Joint Genome Institute"/>
            <person name="Kjaerbolling I."/>
            <person name="Vesth T.C."/>
            <person name="Frisvad J.C."/>
            <person name="Nybo J.L."/>
            <person name="Theobald S."/>
            <person name="Kildgaard S."/>
            <person name="Petersen T.I."/>
            <person name="Kuo A."/>
            <person name="Sato A."/>
            <person name="Lyhne E.K."/>
            <person name="Kogle M.E."/>
            <person name="Wiebenga A."/>
            <person name="Kun R.S."/>
            <person name="Lubbers R.J."/>
            <person name="Makela M.R."/>
            <person name="Barry K."/>
            <person name="Chovatia M."/>
            <person name="Clum A."/>
            <person name="Daum C."/>
            <person name="Haridas S."/>
            <person name="He G."/>
            <person name="LaButti K."/>
            <person name="Lipzen A."/>
            <person name="Mondo S."/>
            <person name="Pangilinan J."/>
            <person name="Riley R."/>
            <person name="Salamov A."/>
            <person name="Simmons B.A."/>
            <person name="Magnuson J.K."/>
            <person name="Henrissat B."/>
            <person name="Mortensen U.H."/>
            <person name="Larsen T.O."/>
            <person name="De vries R.P."/>
            <person name="Grigoriev I.V."/>
            <person name="Machida M."/>
            <person name="Baker S.E."/>
            <person name="Andersen M.R."/>
        </authorList>
    </citation>
    <scope>NUCLEOTIDE SEQUENCE [LARGE SCALE GENOMIC DNA]</scope>
    <source>
        <strain evidence="2 3">CBS 117635</strain>
    </source>
</reference>
<name>A0A5N6J1C4_9EURO</name>
<proteinExistence type="predicted"/>
<dbReference type="Pfam" id="PF14479">
    <property type="entry name" value="HeLo"/>
    <property type="match status" value="1"/>
</dbReference>
<dbReference type="Proteomes" id="UP000326289">
    <property type="component" value="Unassembled WGS sequence"/>
</dbReference>
<evidence type="ECO:0000259" key="1">
    <source>
        <dbReference type="Pfam" id="PF14479"/>
    </source>
</evidence>
<organism evidence="2 3">
    <name type="scientific">Aspergillus minisclerotigenes</name>
    <dbReference type="NCBI Taxonomy" id="656917"/>
    <lineage>
        <taxon>Eukaryota</taxon>
        <taxon>Fungi</taxon>
        <taxon>Dikarya</taxon>
        <taxon>Ascomycota</taxon>
        <taxon>Pezizomycotina</taxon>
        <taxon>Eurotiomycetes</taxon>
        <taxon>Eurotiomycetidae</taxon>
        <taxon>Eurotiales</taxon>
        <taxon>Aspergillaceae</taxon>
        <taxon>Aspergillus</taxon>
        <taxon>Aspergillus subgen. Circumdati</taxon>
    </lineage>
</organism>
<dbReference type="SUPFAM" id="SSF56112">
    <property type="entry name" value="Protein kinase-like (PK-like)"/>
    <property type="match status" value="1"/>
</dbReference>
<keyword evidence="2" id="KW-0034">Amyloid</keyword>
<dbReference type="Gene3D" id="1.20.120.1020">
    <property type="entry name" value="Prion-inhibition and propagation, HeLo domain"/>
    <property type="match status" value="1"/>
</dbReference>
<dbReference type="Gene3D" id="1.10.510.10">
    <property type="entry name" value="Transferase(Phosphotransferase) domain 1"/>
    <property type="match status" value="1"/>
</dbReference>
<dbReference type="InterPro" id="IPR029498">
    <property type="entry name" value="HeLo_dom"/>
</dbReference>